<dbReference type="EMBL" id="CAJPEX010002374">
    <property type="protein sequence ID" value="CAG0920902.1"/>
    <property type="molecule type" value="Genomic_DNA"/>
</dbReference>
<dbReference type="GO" id="GO:0004252">
    <property type="term" value="F:serine-type endopeptidase activity"/>
    <property type="evidence" value="ECO:0007669"/>
    <property type="project" value="InterPro"/>
</dbReference>
<keyword evidence="1" id="KW-0479">Metal-binding</keyword>
<dbReference type="PANTHER" id="PTHR13832:SF792">
    <property type="entry name" value="GM14286P"/>
    <property type="match status" value="1"/>
</dbReference>
<evidence type="ECO:0000259" key="7">
    <source>
        <dbReference type="PROSITE" id="PS51746"/>
    </source>
</evidence>
<feature type="domain" description="PPM-type phosphatase" evidence="7">
    <location>
        <begin position="856"/>
        <end position="1265"/>
    </location>
</feature>
<evidence type="ECO:0000313" key="9">
    <source>
        <dbReference type="Proteomes" id="UP000678499"/>
    </source>
</evidence>
<dbReference type="CDD" id="cd00143">
    <property type="entry name" value="PP2Cc"/>
    <property type="match status" value="1"/>
</dbReference>
<dbReference type="PROSITE" id="PS01032">
    <property type="entry name" value="PPM_1"/>
    <property type="match status" value="1"/>
</dbReference>
<keyword evidence="9" id="KW-1185">Reference proteome</keyword>
<dbReference type="GO" id="GO:0046872">
    <property type="term" value="F:metal ion binding"/>
    <property type="evidence" value="ECO:0007669"/>
    <property type="project" value="UniProtKB-KW"/>
</dbReference>
<dbReference type="OrthoDB" id="420076at2759"/>
<dbReference type="AlphaFoldDB" id="A0A7R9BSI2"/>
<name>A0A7R9BSI2_9CRUS</name>
<dbReference type="Proteomes" id="UP000678499">
    <property type="component" value="Unassembled WGS sequence"/>
</dbReference>
<organism evidence="8">
    <name type="scientific">Notodromas monacha</name>
    <dbReference type="NCBI Taxonomy" id="399045"/>
    <lineage>
        <taxon>Eukaryota</taxon>
        <taxon>Metazoa</taxon>
        <taxon>Ecdysozoa</taxon>
        <taxon>Arthropoda</taxon>
        <taxon>Crustacea</taxon>
        <taxon>Oligostraca</taxon>
        <taxon>Ostracoda</taxon>
        <taxon>Podocopa</taxon>
        <taxon>Podocopida</taxon>
        <taxon>Cypridocopina</taxon>
        <taxon>Cypridoidea</taxon>
        <taxon>Cyprididae</taxon>
        <taxon>Notodromas</taxon>
    </lineage>
</organism>
<evidence type="ECO:0000256" key="2">
    <source>
        <dbReference type="ARBA" id="ARBA00022801"/>
    </source>
</evidence>
<dbReference type="PANTHER" id="PTHR13832">
    <property type="entry name" value="PROTEIN PHOSPHATASE 2C"/>
    <property type="match status" value="1"/>
</dbReference>
<dbReference type="GO" id="GO:0004741">
    <property type="term" value="F:[pyruvate dehydrogenase (acetyl-transferring)]-phosphatase activity"/>
    <property type="evidence" value="ECO:0007669"/>
    <property type="project" value="TreeGrafter"/>
</dbReference>
<gene>
    <name evidence="8" type="ORF">NMOB1V02_LOCUS8407</name>
</gene>
<dbReference type="SUPFAM" id="SSF50494">
    <property type="entry name" value="Trypsin-like serine proteases"/>
    <property type="match status" value="3"/>
</dbReference>
<reference evidence="8" key="1">
    <citation type="submission" date="2020-11" db="EMBL/GenBank/DDBJ databases">
        <authorList>
            <person name="Tran Van P."/>
        </authorList>
    </citation>
    <scope>NUCLEOTIDE SEQUENCE</scope>
</reference>
<keyword evidence="3 4" id="KW-0904">Protein phosphatase</keyword>
<sequence length="1276" mass="140943">MSSILRKMTHKNPEKKFIYKVIFVLLVILIPGGRSNDGEKGALQTSDGESLESRQEDLDVNKIINGALVAINLAMALAAVAASIQGNMTTTTTTPRTHREVTGGHRRTTPRHRPIVAHLDTDARYLFVEPVTQLGKYPWVTRLTCHNMFAGSTTCFGVLVSRNAVLTSAQTLIGGTTEHPRHGSQEVSRHVVPQEIVVHSKFDELTLANDVALVKLGDPLNHEPTIVLDNYSDQNLKLLPSDSADGKLAMLAWGTGNYGSNYLKTSQTGLIDADKCVEKLKEESTGGPLIEENGSETALVSIHSYTAVGNHSENNIRYDGGHRDNCLLAGSWLLRGTGQTRKTGELPAGDAIKGPFRVSGTAETPTTTVAWNGEKPDGSDSYAWLAATTCFFRNNAEKFCSGALLSKSIVLNSAFCVSQGPSFEVMQKIVKTYGCEVWLGVKNFSEPSKDVIIRTVEPDNILIHPDYDPRKLMNDFALMLLSAPVSLEDSNLTTIQLFNPELEGEPYQFEIVGYGVLTFAEANSDFEVMQKIVKTYGCEVWLGVKNFSEPSKDVIIRTVEPDNILIHPDYDPRKLMNDFALMLLSAPVSLEDSNLTTIQLFNPELEGEPYQFEIVGYGVLTFAEANSGVQPYLVTMITSSDYQGNCLSQWRCVNKQTIFNSKEHSCLLSVGTGEPVSCPGDLKGVILSGSGPGATLFGFNAPVLGMTQILTCPVFANPAGSSSGDSTGNAKARDFIPFLRYLFAPMTDFMNDNGSGPLTQAQEKRSGDDHAALTVLSYPLITVMELSLVKRKLAASFLRTLLRPLENWKSLRRFNAPLSVGSKNFHHASVISPYEVTKILQAHEKAFHVGSDDVSVIQSFEMNQLPSNDPIEDYHLHAKCLLTPGMLFGIFDGHGGNACARFIAKRLYTYIATALLPYEVLESKARSLVMNCDRELLHFYNACDRPTEDLTRNKFFRANYYSFIQELLKSDHHEKDHHEKVEDALTKAFMWADEGLSKELIDRGRLEGGLRSSIPLSVALSGCVACVAHVEGPHIHVANSGDCSAYLAVEYSSGQGLRWIPRKLTRDHTCDNASEVERIYSEHPESETDNVLRNDRLLGELMPLRAFGDFRFKWSHETLVEVLQPGCGGLVIPPAYITPPYLTCRPEIFYHRLSPEDSFFVMGSDGLWELVSPSDVVRWVGSHRYSPVVSRQPESMEILDSEGNTMYLSKPGEVVDANGSTHLIRSALGKTDGGIDHLRLAESLTLPQETVRLFRDDITVVIVYFDPAYLDCADWY</sequence>
<evidence type="ECO:0000256" key="5">
    <source>
        <dbReference type="SAM" id="MobiDB-lite"/>
    </source>
</evidence>
<dbReference type="PROSITE" id="PS50240">
    <property type="entry name" value="TRYPSIN_DOM"/>
    <property type="match status" value="2"/>
</dbReference>
<dbReference type="EMBL" id="OA884411">
    <property type="protein sequence ID" value="CAD7280750.1"/>
    <property type="molecule type" value="Genomic_DNA"/>
</dbReference>
<evidence type="ECO:0000313" key="8">
    <source>
        <dbReference type="EMBL" id="CAD7280750.1"/>
    </source>
</evidence>
<dbReference type="InterPro" id="IPR036457">
    <property type="entry name" value="PPM-type-like_dom_sf"/>
</dbReference>
<feature type="region of interest" description="Disordered" evidence="5">
    <location>
        <begin position="89"/>
        <end position="109"/>
    </location>
</feature>
<evidence type="ECO:0008006" key="10">
    <source>
        <dbReference type="Google" id="ProtNLM"/>
    </source>
</evidence>
<keyword evidence="2 4" id="KW-0378">Hydrolase</keyword>
<feature type="domain" description="Peptidase S1" evidence="6">
    <location>
        <begin position="370"/>
        <end position="744"/>
    </location>
</feature>
<dbReference type="InterPro" id="IPR043504">
    <property type="entry name" value="Peptidase_S1_PA_chymotrypsin"/>
</dbReference>
<dbReference type="GO" id="GO:0005739">
    <property type="term" value="C:mitochondrion"/>
    <property type="evidence" value="ECO:0007669"/>
    <property type="project" value="TreeGrafter"/>
</dbReference>
<dbReference type="PROSITE" id="PS51746">
    <property type="entry name" value="PPM_2"/>
    <property type="match status" value="1"/>
</dbReference>
<dbReference type="Gene3D" id="3.60.40.10">
    <property type="entry name" value="PPM-type phosphatase domain"/>
    <property type="match status" value="1"/>
</dbReference>
<protein>
    <recommendedName>
        <fullName evidence="10">PPM-type phosphatase domain-containing protein</fullName>
    </recommendedName>
</protein>
<evidence type="ECO:0000256" key="3">
    <source>
        <dbReference type="ARBA" id="ARBA00022912"/>
    </source>
</evidence>
<dbReference type="InterPro" id="IPR000222">
    <property type="entry name" value="PP2C_BS"/>
</dbReference>
<dbReference type="SUPFAM" id="SSF81606">
    <property type="entry name" value="PP2C-like"/>
    <property type="match status" value="1"/>
</dbReference>
<evidence type="ECO:0000256" key="4">
    <source>
        <dbReference type="RuleBase" id="RU003465"/>
    </source>
</evidence>
<proteinExistence type="inferred from homology"/>
<dbReference type="Pfam" id="PF00089">
    <property type="entry name" value="Trypsin"/>
    <property type="match status" value="2"/>
</dbReference>
<comment type="similarity">
    <text evidence="4">Belongs to the PP2C family.</text>
</comment>
<evidence type="ECO:0000256" key="1">
    <source>
        <dbReference type="ARBA" id="ARBA00022723"/>
    </source>
</evidence>
<feature type="domain" description="Peptidase S1" evidence="6">
    <location>
        <begin position="101"/>
        <end position="338"/>
    </location>
</feature>
<evidence type="ECO:0000259" key="6">
    <source>
        <dbReference type="PROSITE" id="PS50240"/>
    </source>
</evidence>
<dbReference type="InterPro" id="IPR001254">
    <property type="entry name" value="Trypsin_dom"/>
</dbReference>
<dbReference type="Gene3D" id="2.40.10.10">
    <property type="entry name" value="Trypsin-like serine proteases"/>
    <property type="match status" value="3"/>
</dbReference>
<dbReference type="InterPro" id="IPR009003">
    <property type="entry name" value="Peptidase_S1_PA"/>
</dbReference>
<dbReference type="SMART" id="SM00332">
    <property type="entry name" value="PP2Cc"/>
    <property type="match status" value="1"/>
</dbReference>
<dbReference type="GO" id="GO:0006508">
    <property type="term" value="P:proteolysis"/>
    <property type="evidence" value="ECO:0007669"/>
    <property type="project" value="InterPro"/>
</dbReference>
<dbReference type="InterPro" id="IPR001932">
    <property type="entry name" value="PPM-type_phosphatase-like_dom"/>
</dbReference>
<dbReference type="Pfam" id="PF00481">
    <property type="entry name" value="PP2C"/>
    <property type="match status" value="1"/>
</dbReference>
<dbReference type="InterPro" id="IPR015655">
    <property type="entry name" value="PP2C"/>
</dbReference>
<accession>A0A7R9BSI2</accession>